<sequence length="664" mass="71392">MGVGQSTEAGAVSSPEQLSYLLAERFAMKCFTPLELTHFKDNFFSRANDQGGLRYWNEKILSDFLGVPDGDDSPGSSAHTSPLDAGPVVFRMVSYLGAFPFQTTLAPSVLTFEAMVKVAVLLTERYGKVLRRGRRDRIRLLFGSLADVGRKESTSQAGERKTDDQQPDTFERSHAAGFAIDGALNDEDPDGDDDDDDDDLALAALESLDAIEVFKHDHRIDKTVYEARISLDTFRRLLMLLLVIAPLKSLDDVSKYTVDLSPEHMEEITADAECILRSFTVGDGKTGIGYKAFANIISSSLPYLFNPLTPLFEHLLFSKNLDLSQRRGRVDSAVATSPEPAEIKVVEPPSPSVLATVMLPGSFESTILNSSILAHLSFFLDFGPSERNLFLGGVRLHPVFSTSAHGSSLTNFSHHVVTWKAATLLLLRGVPVGGSSSESATADDTITIGAYLPHAWETSSTHTPSKSLDKSAPLPCLFQLSPTHILLPGNPSPSSSSSNLHISTAYFSNHTGISIGCAIPPASRSKHTPPTAHGAGSLLIDTSLESAEFHVAPVGHNGVFLPPATASPTVTMDRPTKIKLDIYDLEIWGLVPSPEAAKAADTPLSAIDAQRANWDFEAREAERRRSVNLKLGGGGDSALQNARWLLETAGLVGDNAGGRSGGST</sequence>
<name>A0A1L9SBV5_9EURO</name>
<reference evidence="3" key="1">
    <citation type="journal article" date="2017" name="Genome Biol.">
        <title>Comparative genomics reveals high biological diversity and specific adaptations in the industrially and medically important fungal genus Aspergillus.</title>
        <authorList>
            <person name="de Vries R.P."/>
            <person name="Riley R."/>
            <person name="Wiebenga A."/>
            <person name="Aguilar-Osorio G."/>
            <person name="Amillis S."/>
            <person name="Uchima C.A."/>
            <person name="Anderluh G."/>
            <person name="Asadollahi M."/>
            <person name="Askin M."/>
            <person name="Barry K."/>
            <person name="Battaglia E."/>
            <person name="Bayram O."/>
            <person name="Benocci T."/>
            <person name="Braus-Stromeyer S.A."/>
            <person name="Caldana C."/>
            <person name="Canovas D."/>
            <person name="Cerqueira G.C."/>
            <person name="Chen F."/>
            <person name="Chen W."/>
            <person name="Choi C."/>
            <person name="Clum A."/>
            <person name="Dos Santos R.A."/>
            <person name="Damasio A.R."/>
            <person name="Diallinas G."/>
            <person name="Emri T."/>
            <person name="Fekete E."/>
            <person name="Flipphi M."/>
            <person name="Freyberg S."/>
            <person name="Gallo A."/>
            <person name="Gournas C."/>
            <person name="Habgood R."/>
            <person name="Hainaut M."/>
            <person name="Harispe M.L."/>
            <person name="Henrissat B."/>
            <person name="Hilden K.S."/>
            <person name="Hope R."/>
            <person name="Hossain A."/>
            <person name="Karabika E."/>
            <person name="Karaffa L."/>
            <person name="Karanyi Z."/>
            <person name="Krasevec N."/>
            <person name="Kuo A."/>
            <person name="Kusch H."/>
            <person name="LaButti K."/>
            <person name="Lagendijk E.L."/>
            <person name="Lapidus A."/>
            <person name="Levasseur A."/>
            <person name="Lindquist E."/>
            <person name="Lipzen A."/>
            <person name="Logrieco A.F."/>
            <person name="MacCabe A."/>
            <person name="Maekelae M.R."/>
            <person name="Malavazi I."/>
            <person name="Melin P."/>
            <person name="Meyer V."/>
            <person name="Mielnichuk N."/>
            <person name="Miskei M."/>
            <person name="Molnar A.P."/>
            <person name="Mule G."/>
            <person name="Ngan C.Y."/>
            <person name="Orejas M."/>
            <person name="Orosz E."/>
            <person name="Ouedraogo J.P."/>
            <person name="Overkamp K.M."/>
            <person name="Park H.-S."/>
            <person name="Perrone G."/>
            <person name="Piumi F."/>
            <person name="Punt P.J."/>
            <person name="Ram A.F."/>
            <person name="Ramon A."/>
            <person name="Rauscher S."/>
            <person name="Record E."/>
            <person name="Riano-Pachon D.M."/>
            <person name="Robert V."/>
            <person name="Roehrig J."/>
            <person name="Ruller R."/>
            <person name="Salamov A."/>
            <person name="Salih N.S."/>
            <person name="Samson R.A."/>
            <person name="Sandor E."/>
            <person name="Sanguinetti M."/>
            <person name="Schuetze T."/>
            <person name="Sepcic K."/>
            <person name="Shelest E."/>
            <person name="Sherlock G."/>
            <person name="Sophianopoulou V."/>
            <person name="Squina F.M."/>
            <person name="Sun H."/>
            <person name="Susca A."/>
            <person name="Todd R.B."/>
            <person name="Tsang A."/>
            <person name="Unkles S.E."/>
            <person name="van de Wiele N."/>
            <person name="van Rossen-Uffink D."/>
            <person name="Oliveira J.V."/>
            <person name="Vesth T.C."/>
            <person name="Visser J."/>
            <person name="Yu J.-H."/>
            <person name="Zhou M."/>
            <person name="Andersen M.R."/>
            <person name="Archer D.B."/>
            <person name="Baker S.E."/>
            <person name="Benoit I."/>
            <person name="Brakhage A.A."/>
            <person name="Braus G.H."/>
            <person name="Fischer R."/>
            <person name="Frisvad J.C."/>
            <person name="Goldman G.H."/>
            <person name="Houbraken J."/>
            <person name="Oakley B."/>
            <person name="Pocsi I."/>
            <person name="Scazzocchio C."/>
            <person name="Seiboth B."/>
            <person name="vanKuyk P.A."/>
            <person name="Wortman J."/>
            <person name="Dyer P.S."/>
            <person name="Grigoriev I.V."/>
        </authorList>
    </citation>
    <scope>NUCLEOTIDE SEQUENCE [LARGE SCALE GENOMIC DNA]</scope>
    <source>
        <strain evidence="3">CBS 506.65</strain>
    </source>
</reference>
<evidence type="ECO:0000313" key="2">
    <source>
        <dbReference type="EMBL" id="OJJ44619.1"/>
    </source>
</evidence>
<dbReference type="GeneID" id="34612446"/>
<dbReference type="Proteomes" id="UP000184188">
    <property type="component" value="Unassembled WGS sequence"/>
</dbReference>
<evidence type="ECO:0000313" key="3">
    <source>
        <dbReference type="Proteomes" id="UP000184188"/>
    </source>
</evidence>
<dbReference type="RefSeq" id="XP_022579129.1">
    <property type="nucleotide sequence ID" value="XM_022725982.1"/>
</dbReference>
<dbReference type="EMBL" id="KV878347">
    <property type="protein sequence ID" value="OJJ44619.1"/>
    <property type="molecule type" value="Genomic_DNA"/>
</dbReference>
<dbReference type="Pfam" id="PF07534">
    <property type="entry name" value="TLD"/>
    <property type="match status" value="1"/>
</dbReference>
<evidence type="ECO:0000259" key="1">
    <source>
        <dbReference type="PROSITE" id="PS51886"/>
    </source>
</evidence>
<dbReference type="OrthoDB" id="289228at2759"/>
<feature type="domain" description="TLDc" evidence="1">
    <location>
        <begin position="366"/>
        <end position="591"/>
    </location>
</feature>
<proteinExistence type="predicted"/>
<gene>
    <name evidence="2" type="ORF">ASPZODRAFT_153531</name>
</gene>
<dbReference type="AlphaFoldDB" id="A0A1L9SBV5"/>
<accession>A0A1L9SBV5</accession>
<keyword evidence="3" id="KW-1185">Reference proteome</keyword>
<dbReference type="PROSITE" id="PS51886">
    <property type="entry name" value="TLDC"/>
    <property type="match status" value="1"/>
</dbReference>
<protein>
    <recommendedName>
        <fullName evidence="1">TLDc domain-containing protein</fullName>
    </recommendedName>
</protein>
<dbReference type="InterPro" id="IPR006571">
    <property type="entry name" value="TLDc_dom"/>
</dbReference>
<dbReference type="VEuPathDB" id="FungiDB:ASPZODRAFT_153531"/>
<dbReference type="SMART" id="SM00584">
    <property type="entry name" value="TLDc"/>
    <property type="match status" value="1"/>
</dbReference>
<dbReference type="STRING" id="1073090.A0A1L9SBV5"/>
<organism evidence="2 3">
    <name type="scientific">Penicilliopsis zonata CBS 506.65</name>
    <dbReference type="NCBI Taxonomy" id="1073090"/>
    <lineage>
        <taxon>Eukaryota</taxon>
        <taxon>Fungi</taxon>
        <taxon>Dikarya</taxon>
        <taxon>Ascomycota</taxon>
        <taxon>Pezizomycotina</taxon>
        <taxon>Eurotiomycetes</taxon>
        <taxon>Eurotiomycetidae</taxon>
        <taxon>Eurotiales</taxon>
        <taxon>Aspergillaceae</taxon>
        <taxon>Penicilliopsis</taxon>
    </lineage>
</organism>